<comment type="caution">
    <text evidence="1">The sequence shown here is derived from an EMBL/GenBank/DDBJ whole genome shotgun (WGS) entry which is preliminary data.</text>
</comment>
<dbReference type="Proteomes" id="UP001057452">
    <property type="component" value="Chromosome 16"/>
</dbReference>
<keyword evidence="2" id="KW-1185">Reference proteome</keyword>
<sequence length="76" mass="8459">MRKRRCNPPWDHMNKSDYHPVLLSMQGEGCEDHCYSVLNATNALDVGPETRLPGRALSIASPSCQQQPNGLSICDF</sequence>
<dbReference type="EMBL" id="CM043800">
    <property type="protein sequence ID" value="KAI4811522.1"/>
    <property type="molecule type" value="Genomic_DNA"/>
</dbReference>
<gene>
    <name evidence="1" type="ORF">KUCAC02_014416</name>
</gene>
<name>A0ACB9WDR8_CHAAC</name>
<organism evidence="1 2">
    <name type="scientific">Chaenocephalus aceratus</name>
    <name type="common">Blackfin icefish</name>
    <name type="synonym">Chaenichthys aceratus</name>
    <dbReference type="NCBI Taxonomy" id="36190"/>
    <lineage>
        <taxon>Eukaryota</taxon>
        <taxon>Metazoa</taxon>
        <taxon>Chordata</taxon>
        <taxon>Craniata</taxon>
        <taxon>Vertebrata</taxon>
        <taxon>Euteleostomi</taxon>
        <taxon>Actinopterygii</taxon>
        <taxon>Neopterygii</taxon>
        <taxon>Teleostei</taxon>
        <taxon>Neoteleostei</taxon>
        <taxon>Acanthomorphata</taxon>
        <taxon>Eupercaria</taxon>
        <taxon>Perciformes</taxon>
        <taxon>Notothenioidei</taxon>
        <taxon>Channichthyidae</taxon>
        <taxon>Chaenocephalus</taxon>
    </lineage>
</organism>
<evidence type="ECO:0000313" key="1">
    <source>
        <dbReference type="EMBL" id="KAI4811522.1"/>
    </source>
</evidence>
<protein>
    <submittedName>
        <fullName evidence="1">Uncharacterized protein</fullName>
    </submittedName>
</protein>
<reference evidence="1" key="1">
    <citation type="submission" date="2022-05" db="EMBL/GenBank/DDBJ databases">
        <title>Chromosome-level genome of Chaenocephalus aceratus.</title>
        <authorList>
            <person name="Park H."/>
        </authorList>
    </citation>
    <scope>NUCLEOTIDE SEQUENCE</scope>
    <source>
        <strain evidence="1">KU_202001</strain>
    </source>
</reference>
<accession>A0ACB9WDR8</accession>
<proteinExistence type="predicted"/>
<evidence type="ECO:0000313" key="2">
    <source>
        <dbReference type="Proteomes" id="UP001057452"/>
    </source>
</evidence>